<evidence type="ECO:0000313" key="6">
    <source>
        <dbReference type="Proteomes" id="UP001642360"/>
    </source>
</evidence>
<dbReference type="SUPFAM" id="SSF54236">
    <property type="entry name" value="Ubiquitin-like"/>
    <property type="match status" value="1"/>
</dbReference>
<protein>
    <recommendedName>
        <fullName evidence="4">Ubiquitin-like protein ATG12</fullName>
    </recommendedName>
</protein>
<dbReference type="AlphaFoldDB" id="A0ABC8UFV8"/>
<comment type="subunit">
    <text evidence="4">Forms a conjugate with ATG5.</text>
</comment>
<dbReference type="Proteomes" id="UP001642360">
    <property type="component" value="Unassembled WGS sequence"/>
</dbReference>
<comment type="similarity">
    <text evidence="4">Belongs to the ATG12 family.</text>
</comment>
<organism evidence="5 6">
    <name type="scientific">Ilex paraguariensis</name>
    <name type="common">yerba mate</name>
    <dbReference type="NCBI Taxonomy" id="185542"/>
    <lineage>
        <taxon>Eukaryota</taxon>
        <taxon>Viridiplantae</taxon>
        <taxon>Streptophyta</taxon>
        <taxon>Embryophyta</taxon>
        <taxon>Tracheophyta</taxon>
        <taxon>Spermatophyta</taxon>
        <taxon>Magnoliopsida</taxon>
        <taxon>eudicotyledons</taxon>
        <taxon>Gunneridae</taxon>
        <taxon>Pentapetalae</taxon>
        <taxon>asterids</taxon>
        <taxon>campanulids</taxon>
        <taxon>Aquifoliales</taxon>
        <taxon>Aquifoliaceae</taxon>
        <taxon>Ilex</taxon>
    </lineage>
</organism>
<comment type="function">
    <text evidence="4">Ubiquitin-like protein involved in cytoplasm to vacuole transport (Cvt) and autophagic vesicle formation.</text>
</comment>
<name>A0ABC8UFV8_9AQUA</name>
<dbReference type="InterPro" id="IPR029071">
    <property type="entry name" value="Ubiquitin-like_domsf"/>
</dbReference>
<keyword evidence="3 4" id="KW-0072">Autophagy</keyword>
<dbReference type="EMBL" id="CAUOFW020007613">
    <property type="protein sequence ID" value="CAK9179886.1"/>
    <property type="molecule type" value="Genomic_DNA"/>
</dbReference>
<evidence type="ECO:0000256" key="3">
    <source>
        <dbReference type="ARBA" id="ARBA00023006"/>
    </source>
</evidence>
<accession>A0ABC8UFV8</accession>
<keyword evidence="2 4" id="KW-0833">Ubl conjugation pathway</keyword>
<gene>
    <name evidence="5" type="ORF">ILEXP_LOCUS49836</name>
</gene>
<dbReference type="Gene3D" id="3.10.20.90">
    <property type="entry name" value="Phosphatidylinositol 3-kinase Catalytic Subunit, Chain A, domain 1"/>
    <property type="match status" value="1"/>
</dbReference>
<evidence type="ECO:0000313" key="5">
    <source>
        <dbReference type="EMBL" id="CAK9179886.1"/>
    </source>
</evidence>
<keyword evidence="1 4" id="KW-1017">Isopeptide bond</keyword>
<reference evidence="5 6" key="1">
    <citation type="submission" date="2024-02" db="EMBL/GenBank/DDBJ databases">
        <authorList>
            <person name="Vignale AGUSTIN F."/>
            <person name="Sosa J E."/>
            <person name="Modenutti C."/>
        </authorList>
    </citation>
    <scope>NUCLEOTIDE SEQUENCE [LARGE SCALE GENOMIC DNA]</scope>
</reference>
<dbReference type="PANTHER" id="PTHR13385">
    <property type="entry name" value="AUTOPHAGY PROTEIN 12"/>
    <property type="match status" value="1"/>
</dbReference>
<dbReference type="Pfam" id="PF04110">
    <property type="entry name" value="APG12"/>
    <property type="match status" value="1"/>
</dbReference>
<proteinExistence type="inferred from homology"/>
<comment type="caution">
    <text evidence="5">The sequence shown here is derived from an EMBL/GenBank/DDBJ whole genome shotgun (WGS) entry which is preliminary data.</text>
</comment>
<dbReference type="PANTHER" id="PTHR13385:SF0">
    <property type="entry name" value="UBIQUITIN-LIKE PROTEIN ATG12"/>
    <property type="match status" value="1"/>
</dbReference>
<keyword evidence="6" id="KW-1185">Reference proteome</keyword>
<dbReference type="GO" id="GO:0006914">
    <property type="term" value="P:autophagy"/>
    <property type="evidence" value="ECO:0007669"/>
    <property type="project" value="UniProtKB-KW"/>
</dbReference>
<dbReference type="InterPro" id="IPR007242">
    <property type="entry name" value="Atg12"/>
</dbReference>
<evidence type="ECO:0000256" key="2">
    <source>
        <dbReference type="ARBA" id="ARBA00022786"/>
    </source>
</evidence>
<evidence type="ECO:0000256" key="1">
    <source>
        <dbReference type="ARBA" id="ARBA00022499"/>
    </source>
</evidence>
<evidence type="ECO:0000256" key="4">
    <source>
        <dbReference type="RuleBase" id="RU361201"/>
    </source>
</evidence>
<sequence>MCNILFIWQIAGTDKFIKVVDFLRRQLHRETLVDDYFVYVNSAFSPNLDELVIDLYNVIIQLKLRFCYARCVCVVHKRCILKNDTCVYGLFHVENYAERDIACSVYQEPVISVPHLHMSKSWTVNNWRTLNTTQLISWETDFQ</sequence>